<evidence type="ECO:0000256" key="1">
    <source>
        <dbReference type="ARBA" id="ARBA00006336"/>
    </source>
</evidence>
<reference evidence="4" key="1">
    <citation type="journal article" date="2020" name="Stud. Mycol.">
        <title>101 Dothideomycetes genomes: a test case for predicting lifestyles and emergence of pathogens.</title>
        <authorList>
            <person name="Haridas S."/>
            <person name="Albert R."/>
            <person name="Binder M."/>
            <person name="Bloem J."/>
            <person name="Labutti K."/>
            <person name="Salamov A."/>
            <person name="Andreopoulos B."/>
            <person name="Baker S."/>
            <person name="Barry K."/>
            <person name="Bills G."/>
            <person name="Bluhm B."/>
            <person name="Cannon C."/>
            <person name="Castanera R."/>
            <person name="Culley D."/>
            <person name="Daum C."/>
            <person name="Ezra D."/>
            <person name="Gonzalez J."/>
            <person name="Henrissat B."/>
            <person name="Kuo A."/>
            <person name="Liang C."/>
            <person name="Lipzen A."/>
            <person name="Lutzoni F."/>
            <person name="Magnuson J."/>
            <person name="Mondo S."/>
            <person name="Nolan M."/>
            <person name="Ohm R."/>
            <person name="Pangilinan J."/>
            <person name="Park H.-J."/>
            <person name="Ramirez L."/>
            <person name="Alfaro M."/>
            <person name="Sun H."/>
            <person name="Tritt A."/>
            <person name="Yoshinaga Y."/>
            <person name="Zwiers L.-H."/>
            <person name="Turgeon B."/>
            <person name="Goodwin S."/>
            <person name="Spatafora J."/>
            <person name="Crous P."/>
            <person name="Grigoriev I."/>
        </authorList>
    </citation>
    <scope>NUCLEOTIDE SEQUENCE</scope>
    <source>
        <strain evidence="4">SCOH1-5</strain>
    </source>
</reference>
<evidence type="ECO:0000259" key="3">
    <source>
        <dbReference type="Pfam" id="PF00857"/>
    </source>
</evidence>
<dbReference type="InterPro" id="IPR050272">
    <property type="entry name" value="Isochorismatase-like_hydrls"/>
</dbReference>
<dbReference type="GO" id="GO:0016787">
    <property type="term" value="F:hydrolase activity"/>
    <property type="evidence" value="ECO:0007669"/>
    <property type="project" value="UniProtKB-KW"/>
</dbReference>
<dbReference type="PANTHER" id="PTHR43540">
    <property type="entry name" value="PEROXYUREIDOACRYLATE/UREIDOACRYLATE AMIDOHYDROLASE-RELATED"/>
    <property type="match status" value="1"/>
</dbReference>
<gene>
    <name evidence="4" type="ORF">CERZMDRAFT_34276</name>
</gene>
<feature type="domain" description="Isochorismatase-like" evidence="3">
    <location>
        <begin position="20"/>
        <end position="193"/>
    </location>
</feature>
<dbReference type="Proteomes" id="UP000799539">
    <property type="component" value="Unassembled WGS sequence"/>
</dbReference>
<dbReference type="SUPFAM" id="SSF52499">
    <property type="entry name" value="Isochorismatase-like hydrolases"/>
    <property type="match status" value="1"/>
</dbReference>
<dbReference type="PANTHER" id="PTHR43540:SF1">
    <property type="entry name" value="ISOCHORISMATASE HYDROLASE"/>
    <property type="match status" value="1"/>
</dbReference>
<dbReference type="Pfam" id="PF00857">
    <property type="entry name" value="Isochorismatase"/>
    <property type="match status" value="1"/>
</dbReference>
<sequence>MACFDTSDKTSPGNYSPAHTALLLTDFHQFLIENASGPVGKVAAEKASELRTWAKSKGIKVVHSLIDLDAEPFETCKDFDRFRSVIRTMRESSKGPEPATLTSGTADPTFFRQPGTVSALTAPGLEQYLRDNSIVSLIVAGLSTSGSVARTVFAATDAKFVVTTISDACADPDEALQDAFVNKVLGSRGYTATAAEFIEGYDKLTN</sequence>
<keyword evidence="5" id="KW-1185">Reference proteome</keyword>
<accession>A0A6A6FR08</accession>
<name>A0A6A6FR08_9PEZI</name>
<organism evidence="4 5">
    <name type="scientific">Cercospora zeae-maydis SCOH1-5</name>
    <dbReference type="NCBI Taxonomy" id="717836"/>
    <lineage>
        <taxon>Eukaryota</taxon>
        <taxon>Fungi</taxon>
        <taxon>Dikarya</taxon>
        <taxon>Ascomycota</taxon>
        <taxon>Pezizomycotina</taxon>
        <taxon>Dothideomycetes</taxon>
        <taxon>Dothideomycetidae</taxon>
        <taxon>Mycosphaerellales</taxon>
        <taxon>Mycosphaerellaceae</taxon>
        <taxon>Cercospora</taxon>
    </lineage>
</organism>
<evidence type="ECO:0000313" key="4">
    <source>
        <dbReference type="EMBL" id="KAF2215740.1"/>
    </source>
</evidence>
<dbReference type="Gene3D" id="3.40.50.850">
    <property type="entry name" value="Isochorismatase-like"/>
    <property type="match status" value="1"/>
</dbReference>
<evidence type="ECO:0000313" key="5">
    <source>
        <dbReference type="Proteomes" id="UP000799539"/>
    </source>
</evidence>
<dbReference type="InterPro" id="IPR036380">
    <property type="entry name" value="Isochorismatase-like_sf"/>
</dbReference>
<dbReference type="InterPro" id="IPR000868">
    <property type="entry name" value="Isochorismatase-like_dom"/>
</dbReference>
<dbReference type="EMBL" id="ML992665">
    <property type="protein sequence ID" value="KAF2215740.1"/>
    <property type="molecule type" value="Genomic_DNA"/>
</dbReference>
<comment type="similarity">
    <text evidence="1">Belongs to the isochorismatase family.</text>
</comment>
<dbReference type="OrthoDB" id="1739143at2759"/>
<keyword evidence="2" id="KW-0378">Hydrolase</keyword>
<proteinExistence type="inferred from homology"/>
<dbReference type="AlphaFoldDB" id="A0A6A6FR08"/>
<protein>
    <recommendedName>
        <fullName evidence="3">Isochorismatase-like domain-containing protein</fullName>
    </recommendedName>
</protein>
<evidence type="ECO:0000256" key="2">
    <source>
        <dbReference type="ARBA" id="ARBA00022801"/>
    </source>
</evidence>